<organism evidence="1 2">
    <name type="scientific">Luteolibacter rhizosphaerae</name>
    <dbReference type="NCBI Taxonomy" id="2989719"/>
    <lineage>
        <taxon>Bacteria</taxon>
        <taxon>Pseudomonadati</taxon>
        <taxon>Verrucomicrobiota</taxon>
        <taxon>Verrucomicrobiia</taxon>
        <taxon>Verrucomicrobiales</taxon>
        <taxon>Verrucomicrobiaceae</taxon>
        <taxon>Luteolibacter</taxon>
    </lineage>
</organism>
<keyword evidence="2" id="KW-1185">Reference proteome</keyword>
<sequence>MGAYVPQATVTIMTADPYTSIPRIRADQPFSVTVTVNGLMTDAGAPAAYKSVNFMHHVQSYGVGGTGIGINRDQATLFQTASIKEETSPEGETRIYSFTLNNVPGTNRAKVRGEERFTVMSLDDQQGPNYHVLPQVLASRYIQVWPVADGMIAGIEDNQLIRFSLPAITLTVNDVYPDSHTYAQVYKGEVRNNVDGKIVPGSSKVIADTLPQNLLFTLTDTDYSSVFDEGGDGRWTMELLTSTPFGIDRLDYVTFDLDRTIQFNGSLTTKE</sequence>
<dbReference type="Proteomes" id="UP001165653">
    <property type="component" value="Unassembled WGS sequence"/>
</dbReference>
<dbReference type="EMBL" id="JAPDDR010000001">
    <property type="protein sequence ID" value="MCW1912406.1"/>
    <property type="molecule type" value="Genomic_DNA"/>
</dbReference>
<evidence type="ECO:0008006" key="3">
    <source>
        <dbReference type="Google" id="ProtNLM"/>
    </source>
</evidence>
<reference evidence="1" key="1">
    <citation type="submission" date="2022-10" db="EMBL/GenBank/DDBJ databases">
        <title>Luteolibacter sp. GHJ8, whole genome shotgun sequencing project.</title>
        <authorList>
            <person name="Zhao G."/>
            <person name="Shen L."/>
        </authorList>
    </citation>
    <scope>NUCLEOTIDE SEQUENCE</scope>
    <source>
        <strain evidence="1">GHJ8</strain>
    </source>
</reference>
<gene>
    <name evidence="1" type="ORF">OJ996_02405</name>
</gene>
<accession>A0ABT3FYS4</accession>
<proteinExistence type="predicted"/>
<comment type="caution">
    <text evidence="1">The sequence shown here is derived from an EMBL/GenBank/DDBJ whole genome shotgun (WGS) entry which is preliminary data.</text>
</comment>
<evidence type="ECO:0000313" key="1">
    <source>
        <dbReference type="EMBL" id="MCW1912406.1"/>
    </source>
</evidence>
<evidence type="ECO:0000313" key="2">
    <source>
        <dbReference type="Proteomes" id="UP001165653"/>
    </source>
</evidence>
<protein>
    <recommendedName>
        <fullName evidence="3">Viral coat protein P2 N-terminal domain-containing protein</fullName>
    </recommendedName>
</protein>
<name>A0ABT3FYS4_9BACT</name>